<dbReference type="Pfam" id="PF00775">
    <property type="entry name" value="Dioxygenase_C"/>
    <property type="match status" value="1"/>
</dbReference>
<dbReference type="EMBL" id="LRBG01000012">
    <property type="protein sequence ID" value="KXU87708.1"/>
    <property type="molecule type" value="Genomic_DNA"/>
</dbReference>
<dbReference type="InterPro" id="IPR007535">
    <property type="entry name" value="Catechol_dOase_N"/>
</dbReference>
<dbReference type="PANTHER" id="PTHR33711:SF7">
    <property type="entry name" value="INTRADIOL RING-CLEAVAGE DIOXYGENASES DOMAIN-CONTAINING PROTEIN-RELATED"/>
    <property type="match status" value="1"/>
</dbReference>
<comment type="similarity">
    <text evidence="2">Belongs to the intradiol ring-cleavage dioxygenase family.</text>
</comment>
<comment type="cofactor">
    <cofactor evidence="1">
        <name>Fe(3+)</name>
        <dbReference type="ChEBI" id="CHEBI:29034"/>
    </cofactor>
</comment>
<dbReference type="PROSITE" id="PS00083">
    <property type="entry name" value="INTRADIOL_DIOXYGENAS"/>
    <property type="match status" value="1"/>
</dbReference>
<evidence type="ECO:0000256" key="5">
    <source>
        <dbReference type="ARBA" id="ARBA00023002"/>
    </source>
</evidence>
<gene>
    <name evidence="8" type="ORF">CI15_15380</name>
</gene>
<proteinExistence type="inferred from homology"/>
<dbReference type="GO" id="GO:0008199">
    <property type="term" value="F:ferric iron binding"/>
    <property type="evidence" value="ECO:0007669"/>
    <property type="project" value="InterPro"/>
</dbReference>
<keyword evidence="5" id="KW-0560">Oxidoreductase</keyword>
<feature type="domain" description="Intradiol ring-cleavage dioxygenases" evidence="7">
    <location>
        <begin position="134"/>
        <end position="162"/>
    </location>
</feature>
<evidence type="ECO:0000256" key="1">
    <source>
        <dbReference type="ARBA" id="ARBA00001965"/>
    </source>
</evidence>
<dbReference type="Proteomes" id="UP000075613">
    <property type="component" value="Unassembled WGS sequence"/>
</dbReference>
<evidence type="ECO:0000313" key="9">
    <source>
        <dbReference type="Proteomes" id="UP000075613"/>
    </source>
</evidence>
<dbReference type="Gene3D" id="2.60.130.10">
    <property type="entry name" value="Aromatic compound dioxygenase"/>
    <property type="match status" value="1"/>
</dbReference>
<keyword evidence="6" id="KW-0408">Iron</keyword>
<dbReference type="InterPro" id="IPR000627">
    <property type="entry name" value="Intradiol_dOase_C"/>
</dbReference>
<reference evidence="8 9" key="1">
    <citation type="journal article" date="2015" name="Int. J. Syst. Evol. Microbiol.">
        <title>Burkholderia monticola sp. nov., isolated from mountain soil.</title>
        <authorList>
            <person name="Baek I."/>
            <person name="Seo B."/>
            <person name="Lee I."/>
            <person name="Yi H."/>
            <person name="Chun J."/>
        </authorList>
    </citation>
    <scope>NUCLEOTIDE SEQUENCE [LARGE SCALE GENOMIC DNA]</scope>
    <source>
        <strain evidence="8 9">JC2948</strain>
    </source>
</reference>
<dbReference type="InterPro" id="IPR015889">
    <property type="entry name" value="Intradiol_dOase_core"/>
</dbReference>
<sequence>MAAHGLISDERSLTEAVIKAFEDTEDERLKTLMAALVRHAHAFVREVNLTERELEVALDFLVGIGRATHDSHNEAVLAADVLGISTLVSLRCNPAAQGQTAAALLGPFWRAEAPICEPGENIARAPIDAAPLFVAGRVIDADGQPVAGAVVDVWQASPHGLYENQDEMQPDMNLRGRFITDAAGRYRFRTVRPRGYPVPTHGPVGDLLARQRRHPYRPAHLHFMLSCEGRKTLVTQIFADDAEYLDSDVVFGATQSTVGQLVHHAADADLPARYTLDYDFVLQPGTRTFPKPPIK</sequence>
<dbReference type="InterPro" id="IPR050770">
    <property type="entry name" value="Intradiol_RC_Dioxygenase"/>
</dbReference>
<dbReference type="AlphaFoldDB" id="A0A149PRQ9"/>
<dbReference type="Pfam" id="PF04444">
    <property type="entry name" value="Dioxygenase_N"/>
    <property type="match status" value="1"/>
</dbReference>
<keyword evidence="4 8" id="KW-0223">Dioxygenase</keyword>
<keyword evidence="3" id="KW-0479">Metal-binding</keyword>
<dbReference type="RefSeq" id="WP_062129366.1">
    <property type="nucleotide sequence ID" value="NZ_LRBG01000012.1"/>
</dbReference>
<accession>A0A149PRQ9</accession>
<keyword evidence="9" id="KW-1185">Reference proteome</keyword>
<dbReference type="PANTHER" id="PTHR33711">
    <property type="entry name" value="DIOXYGENASE, PUTATIVE (AFU_ORTHOLOGUE AFUA_2G02910)-RELATED"/>
    <property type="match status" value="1"/>
</dbReference>
<dbReference type="GO" id="GO:0009712">
    <property type="term" value="P:catechol-containing compound metabolic process"/>
    <property type="evidence" value="ECO:0007669"/>
    <property type="project" value="InterPro"/>
</dbReference>
<evidence type="ECO:0000256" key="3">
    <source>
        <dbReference type="ARBA" id="ARBA00022723"/>
    </source>
</evidence>
<organism evidence="8 9">
    <name type="scientific">Paraburkholderia monticola</name>
    <dbReference type="NCBI Taxonomy" id="1399968"/>
    <lineage>
        <taxon>Bacteria</taxon>
        <taxon>Pseudomonadati</taxon>
        <taxon>Pseudomonadota</taxon>
        <taxon>Betaproteobacteria</taxon>
        <taxon>Burkholderiales</taxon>
        <taxon>Burkholderiaceae</taxon>
        <taxon>Paraburkholderia</taxon>
    </lineage>
</organism>
<comment type="caution">
    <text evidence="8">The sequence shown here is derived from an EMBL/GenBank/DDBJ whole genome shotgun (WGS) entry which is preliminary data.</text>
</comment>
<dbReference type="STRING" id="1399968.CI15_15380"/>
<dbReference type="OrthoDB" id="9800887at2"/>
<evidence type="ECO:0000256" key="2">
    <source>
        <dbReference type="ARBA" id="ARBA00007825"/>
    </source>
</evidence>
<evidence type="ECO:0000259" key="7">
    <source>
        <dbReference type="PROSITE" id="PS00083"/>
    </source>
</evidence>
<protein>
    <submittedName>
        <fullName evidence="8">Catechol 1,2-dioxygenase</fullName>
    </submittedName>
</protein>
<evidence type="ECO:0000256" key="6">
    <source>
        <dbReference type="ARBA" id="ARBA00023004"/>
    </source>
</evidence>
<name>A0A149PRQ9_9BURK</name>
<evidence type="ECO:0000256" key="4">
    <source>
        <dbReference type="ARBA" id="ARBA00022964"/>
    </source>
</evidence>
<dbReference type="SUPFAM" id="SSF49482">
    <property type="entry name" value="Aromatic compound dioxygenase"/>
    <property type="match status" value="1"/>
</dbReference>
<evidence type="ECO:0000313" key="8">
    <source>
        <dbReference type="EMBL" id="KXU87708.1"/>
    </source>
</evidence>
<dbReference type="GO" id="GO:0018576">
    <property type="term" value="F:catechol 1,2-dioxygenase activity"/>
    <property type="evidence" value="ECO:0007669"/>
    <property type="project" value="InterPro"/>
</dbReference>